<evidence type="ECO:0000313" key="3">
    <source>
        <dbReference type="Proteomes" id="UP000649617"/>
    </source>
</evidence>
<accession>A0A812M3Y9</accession>
<dbReference type="InterPro" id="IPR012338">
    <property type="entry name" value="Beta-lactam/transpept-like"/>
</dbReference>
<gene>
    <name evidence="2" type="ORF">SPIL2461_LOCUS5209</name>
</gene>
<dbReference type="InterPro" id="IPR050789">
    <property type="entry name" value="Diverse_Enzym_Activities"/>
</dbReference>
<dbReference type="Proteomes" id="UP000649617">
    <property type="component" value="Unassembled WGS sequence"/>
</dbReference>
<dbReference type="PANTHER" id="PTHR43283">
    <property type="entry name" value="BETA-LACTAMASE-RELATED"/>
    <property type="match status" value="1"/>
</dbReference>
<sequence length="376" mass="41051">MQEYGISPETAISSLIPEWPADLPGDFSGSAAKEPLRLRHCLTHTAGFSNALPTVHPLCALRPAELNRLRRRRSAMGQSPRDLKALVKLESCQPHIFAPGEHFNYCGVGSQLVARAVEEVSGLNIAAYMQKHIMEPCGMTSTGFLIDESLATDCVSADYHPWVLPAVADGLAGSRLERWRLRLRSVLSRLCGQSIIDDLKPAGSGVISPMKLWDRSLEMYRPDAGLVGTGADFVRFLQALTVPDSGKASLSPFVLKALASPVTAELQAPFALDAANTRGRLFPVRGDRLPGRKPVRPFNSFPGQRFSMGASVICDPEKAALPRRAAGTWHWMGFASTYFFVNPHEELAACFLTQLISHRTYPILDQLVKGVHGALL</sequence>
<dbReference type="OrthoDB" id="428260at2759"/>
<comment type="caution">
    <text evidence="2">The sequence shown here is derived from an EMBL/GenBank/DDBJ whole genome shotgun (WGS) entry which is preliminary data.</text>
</comment>
<dbReference type="SUPFAM" id="SSF56601">
    <property type="entry name" value="beta-lactamase/transpeptidase-like"/>
    <property type="match status" value="1"/>
</dbReference>
<reference evidence="2" key="1">
    <citation type="submission" date="2021-02" db="EMBL/GenBank/DDBJ databases">
        <authorList>
            <person name="Dougan E. K."/>
            <person name="Rhodes N."/>
            <person name="Thang M."/>
            <person name="Chan C."/>
        </authorList>
    </citation>
    <scope>NUCLEOTIDE SEQUENCE</scope>
</reference>
<dbReference type="AlphaFoldDB" id="A0A812M3Y9"/>
<evidence type="ECO:0000313" key="2">
    <source>
        <dbReference type="EMBL" id="CAE7256331.1"/>
    </source>
</evidence>
<dbReference type="EMBL" id="CAJNIZ010007225">
    <property type="protein sequence ID" value="CAE7256331.1"/>
    <property type="molecule type" value="Genomic_DNA"/>
</dbReference>
<protein>
    <recommendedName>
        <fullName evidence="1">Beta-lactamase-related domain-containing protein</fullName>
    </recommendedName>
</protein>
<name>A0A812M3Y9_SYMPI</name>
<dbReference type="InterPro" id="IPR001466">
    <property type="entry name" value="Beta-lactam-related"/>
</dbReference>
<evidence type="ECO:0000259" key="1">
    <source>
        <dbReference type="Pfam" id="PF00144"/>
    </source>
</evidence>
<proteinExistence type="predicted"/>
<feature type="domain" description="Beta-lactamase-related" evidence="1">
    <location>
        <begin position="20"/>
        <end position="354"/>
    </location>
</feature>
<keyword evidence="3" id="KW-1185">Reference proteome</keyword>
<dbReference type="PANTHER" id="PTHR43283:SF3">
    <property type="entry name" value="BETA-LACTAMASE FAMILY PROTEIN (AFU_ORTHOLOGUE AFUA_5G07500)"/>
    <property type="match status" value="1"/>
</dbReference>
<organism evidence="2 3">
    <name type="scientific">Symbiodinium pilosum</name>
    <name type="common">Dinoflagellate</name>
    <dbReference type="NCBI Taxonomy" id="2952"/>
    <lineage>
        <taxon>Eukaryota</taxon>
        <taxon>Sar</taxon>
        <taxon>Alveolata</taxon>
        <taxon>Dinophyceae</taxon>
        <taxon>Suessiales</taxon>
        <taxon>Symbiodiniaceae</taxon>
        <taxon>Symbiodinium</taxon>
    </lineage>
</organism>
<dbReference type="Pfam" id="PF00144">
    <property type="entry name" value="Beta-lactamase"/>
    <property type="match status" value="1"/>
</dbReference>
<dbReference type="Gene3D" id="3.40.710.10">
    <property type="entry name" value="DD-peptidase/beta-lactamase superfamily"/>
    <property type="match status" value="2"/>
</dbReference>